<accession>A0AC35F5H6</accession>
<evidence type="ECO:0000313" key="2">
    <source>
        <dbReference type="WBParaSite" id="PS1159_v2.g14085.t1"/>
    </source>
</evidence>
<protein>
    <submittedName>
        <fullName evidence="2">Uncharacterized protein</fullName>
    </submittedName>
</protein>
<organism evidence="1 2">
    <name type="scientific">Panagrolaimus sp. PS1159</name>
    <dbReference type="NCBI Taxonomy" id="55785"/>
    <lineage>
        <taxon>Eukaryota</taxon>
        <taxon>Metazoa</taxon>
        <taxon>Ecdysozoa</taxon>
        <taxon>Nematoda</taxon>
        <taxon>Chromadorea</taxon>
        <taxon>Rhabditida</taxon>
        <taxon>Tylenchina</taxon>
        <taxon>Panagrolaimomorpha</taxon>
        <taxon>Panagrolaimoidea</taxon>
        <taxon>Panagrolaimidae</taxon>
        <taxon>Panagrolaimus</taxon>
    </lineage>
</organism>
<evidence type="ECO:0000313" key="1">
    <source>
        <dbReference type="Proteomes" id="UP000887580"/>
    </source>
</evidence>
<dbReference type="WBParaSite" id="PS1159_v2.g14085.t1">
    <property type="protein sequence ID" value="PS1159_v2.g14085.t1"/>
    <property type="gene ID" value="PS1159_v2.g14085"/>
</dbReference>
<proteinExistence type="predicted"/>
<sequence>MRGYFIGLLLCVSFVFGDNSVNGHEMDQERIPSEAAVEPLDPPPYCTERQAEAYVKEACGVINIAASCSDGQKMVDCAEKELRIKCSKEMVQEACDNWLPEFLKKIHSS</sequence>
<name>A0AC35F5H6_9BILA</name>
<dbReference type="Proteomes" id="UP000887580">
    <property type="component" value="Unplaced"/>
</dbReference>
<reference evidence="2" key="1">
    <citation type="submission" date="2022-11" db="UniProtKB">
        <authorList>
            <consortium name="WormBaseParasite"/>
        </authorList>
    </citation>
    <scope>IDENTIFICATION</scope>
</reference>